<organism evidence="1">
    <name type="scientific">Lepeophtheirus salmonis</name>
    <name type="common">Salmon louse</name>
    <name type="synonym">Caligus salmonis</name>
    <dbReference type="NCBI Taxonomy" id="72036"/>
    <lineage>
        <taxon>Eukaryota</taxon>
        <taxon>Metazoa</taxon>
        <taxon>Ecdysozoa</taxon>
        <taxon>Arthropoda</taxon>
        <taxon>Crustacea</taxon>
        <taxon>Multicrustacea</taxon>
        <taxon>Hexanauplia</taxon>
        <taxon>Copepoda</taxon>
        <taxon>Siphonostomatoida</taxon>
        <taxon>Caligidae</taxon>
        <taxon>Lepeophtheirus</taxon>
    </lineage>
</organism>
<accession>A0A0K2UMQ1</accession>
<sequence>MSRFLNSFQKFPYSQNGRMIHEQYLGIVDMGDIYVSLDITRANIILLKFGQSILNFYRLTGSK</sequence>
<protein>
    <submittedName>
        <fullName evidence="1">Uncharacterized protein</fullName>
    </submittedName>
</protein>
<feature type="non-terminal residue" evidence="1">
    <location>
        <position position="63"/>
    </location>
</feature>
<dbReference type="EMBL" id="HACA01021964">
    <property type="protein sequence ID" value="CDW39325.1"/>
    <property type="molecule type" value="Transcribed_RNA"/>
</dbReference>
<dbReference type="AlphaFoldDB" id="A0A0K2UMQ1"/>
<evidence type="ECO:0000313" key="1">
    <source>
        <dbReference type="EMBL" id="CDW39325.1"/>
    </source>
</evidence>
<proteinExistence type="predicted"/>
<reference evidence="1" key="1">
    <citation type="submission" date="2014-05" db="EMBL/GenBank/DDBJ databases">
        <authorList>
            <person name="Chronopoulou M."/>
        </authorList>
    </citation>
    <scope>NUCLEOTIDE SEQUENCE</scope>
    <source>
        <tissue evidence="1">Whole organism</tissue>
    </source>
</reference>
<name>A0A0K2UMQ1_LEPSM</name>